<accession>A0ABT2ICW5</accession>
<dbReference type="Gene3D" id="1.10.10.10">
    <property type="entry name" value="Winged helix-like DNA-binding domain superfamily/Winged helix DNA-binding domain"/>
    <property type="match status" value="1"/>
</dbReference>
<evidence type="ECO:0000313" key="3">
    <source>
        <dbReference type="Proteomes" id="UP001142057"/>
    </source>
</evidence>
<dbReference type="InterPro" id="IPR036388">
    <property type="entry name" value="WH-like_DNA-bd_sf"/>
</dbReference>
<keyword evidence="1" id="KW-0812">Transmembrane</keyword>
<dbReference type="SUPFAM" id="SSF46894">
    <property type="entry name" value="C-terminal effector domain of the bipartite response regulators"/>
    <property type="match status" value="1"/>
</dbReference>
<evidence type="ECO:0000256" key="1">
    <source>
        <dbReference type="SAM" id="Phobius"/>
    </source>
</evidence>
<dbReference type="EMBL" id="JANZQH010000001">
    <property type="protein sequence ID" value="MCT2406238.1"/>
    <property type="molecule type" value="Genomic_DNA"/>
</dbReference>
<name>A0ABT2ICW5_9FLAO</name>
<dbReference type="Gene3D" id="1.25.40.10">
    <property type="entry name" value="Tetratricopeptide repeat domain"/>
    <property type="match status" value="2"/>
</dbReference>
<proteinExistence type="predicted"/>
<dbReference type="SUPFAM" id="SSF48452">
    <property type="entry name" value="TPR-like"/>
    <property type="match status" value="2"/>
</dbReference>
<dbReference type="Proteomes" id="UP001142057">
    <property type="component" value="Unassembled WGS sequence"/>
</dbReference>
<protein>
    <recommendedName>
        <fullName evidence="4">Tetratricopeptide repeat protein</fullName>
    </recommendedName>
</protein>
<keyword evidence="3" id="KW-1185">Reference proteome</keyword>
<comment type="caution">
    <text evidence="2">The sequence shown here is derived from an EMBL/GenBank/DDBJ whole genome shotgun (WGS) entry which is preliminary data.</text>
</comment>
<reference evidence="2" key="1">
    <citation type="submission" date="2022-08" db="EMBL/GenBank/DDBJ databases">
        <title>Chryseobacterium antibioticum,isolated from the rhizosphere soil of Pyrola in Tibet.</title>
        <authorList>
            <person name="Kan Y."/>
        </authorList>
    </citation>
    <scope>NUCLEOTIDE SEQUENCE</scope>
    <source>
        <strain evidence="2">Pc2-12</strain>
    </source>
</reference>
<keyword evidence="1" id="KW-0472">Membrane</keyword>
<sequence length="501" mass="58120">MKCAFILFLFLFNFSFSQNNKEIRSIDSLWAITNDKNAYAEKGSKEMLRLCTEMYYQSKNIGYDTGQLRSVTKTAEIYVNEQNYSEALKKIPEGIELAEKLKDYTNWSSLLMIQGNVNTALGYFQKGKTSLQKALLIADKIPIRDKMHYSKASIYHQIGYNIDRKDEIEDDKIMYDSVLFYFHKAYEESEKISTTYPTRIKSIARDAMNLGAGYFYQNNIPEAEKYMDEFQLLMKDEKSQSNFLPYFRLRGEIENKKKNYPKAIEYFNQGIASFKEYKLYPAELVSCYAGIAEAYEGNKDYKNQADYLEKAKRITDSLSLADKKTVEKVPSEPQKKQQPVNTSIIIVFTVLATALAGCFFFFRKKKTAEKETAVASAENRQEELISNEIDTHHSLVEEQLSTTESQELSHVIELAQKNDKSFLLKFLALYPGFNQQLLAIHPQLTHLDLEYCALIKLNFDTKEIAQFKNTSVNSVESRKYRIRKKLGIATHENMYVWFMDL</sequence>
<dbReference type="InterPro" id="IPR016032">
    <property type="entry name" value="Sig_transdc_resp-reg_C-effctor"/>
</dbReference>
<evidence type="ECO:0008006" key="4">
    <source>
        <dbReference type="Google" id="ProtNLM"/>
    </source>
</evidence>
<dbReference type="InterPro" id="IPR011990">
    <property type="entry name" value="TPR-like_helical_dom_sf"/>
</dbReference>
<dbReference type="RefSeq" id="WP_259826891.1">
    <property type="nucleotide sequence ID" value="NZ_JANZQH010000001.1"/>
</dbReference>
<gene>
    <name evidence="2" type="ORF">NZD88_01545</name>
</gene>
<feature type="transmembrane region" description="Helical" evidence="1">
    <location>
        <begin position="343"/>
        <end position="362"/>
    </location>
</feature>
<organism evidence="2 3">
    <name type="scientific">Chryseobacterium pyrolae</name>
    <dbReference type="NCBI Taxonomy" id="2987481"/>
    <lineage>
        <taxon>Bacteria</taxon>
        <taxon>Pseudomonadati</taxon>
        <taxon>Bacteroidota</taxon>
        <taxon>Flavobacteriia</taxon>
        <taxon>Flavobacteriales</taxon>
        <taxon>Weeksellaceae</taxon>
        <taxon>Chryseobacterium group</taxon>
        <taxon>Chryseobacterium</taxon>
    </lineage>
</organism>
<evidence type="ECO:0000313" key="2">
    <source>
        <dbReference type="EMBL" id="MCT2406238.1"/>
    </source>
</evidence>
<keyword evidence="1" id="KW-1133">Transmembrane helix</keyword>